<gene>
    <name evidence="2" type="ORF">JAAARDRAFT_62685</name>
</gene>
<evidence type="ECO:0000313" key="2">
    <source>
        <dbReference type="EMBL" id="KDQ51296.1"/>
    </source>
</evidence>
<organism evidence="2 3">
    <name type="scientific">Jaapia argillacea MUCL 33604</name>
    <dbReference type="NCBI Taxonomy" id="933084"/>
    <lineage>
        <taxon>Eukaryota</taxon>
        <taxon>Fungi</taxon>
        <taxon>Dikarya</taxon>
        <taxon>Basidiomycota</taxon>
        <taxon>Agaricomycotina</taxon>
        <taxon>Agaricomycetes</taxon>
        <taxon>Agaricomycetidae</taxon>
        <taxon>Jaapiales</taxon>
        <taxon>Jaapiaceae</taxon>
        <taxon>Jaapia</taxon>
    </lineage>
</organism>
<feature type="region of interest" description="Disordered" evidence="1">
    <location>
        <begin position="54"/>
        <end position="91"/>
    </location>
</feature>
<evidence type="ECO:0000256" key="1">
    <source>
        <dbReference type="SAM" id="MobiDB-lite"/>
    </source>
</evidence>
<dbReference type="HOGENOM" id="CLU_2427313_0_0_1"/>
<proteinExistence type="predicted"/>
<accession>A0A067PLF9</accession>
<dbReference type="EMBL" id="KL197750">
    <property type="protein sequence ID" value="KDQ51296.1"/>
    <property type="molecule type" value="Genomic_DNA"/>
</dbReference>
<dbReference type="Proteomes" id="UP000027265">
    <property type="component" value="Unassembled WGS sequence"/>
</dbReference>
<protein>
    <submittedName>
        <fullName evidence="2">Uncharacterized protein</fullName>
    </submittedName>
</protein>
<feature type="compositionally biased region" description="Low complexity" evidence="1">
    <location>
        <begin position="54"/>
        <end position="76"/>
    </location>
</feature>
<keyword evidence="3" id="KW-1185">Reference proteome</keyword>
<evidence type="ECO:0000313" key="3">
    <source>
        <dbReference type="Proteomes" id="UP000027265"/>
    </source>
</evidence>
<dbReference type="AlphaFoldDB" id="A0A067PLF9"/>
<dbReference type="InParanoid" id="A0A067PLF9"/>
<sequence length="91" mass="9908">MDPGSGYMLGTEGRLKDLEYTHGYQDPTSFSLIELQFLLSSNPPFSIVEIYLPSSTSTSNSPSTHPSRTNFPTLSLPNPPPSSPPKTNHAQ</sequence>
<reference evidence="3" key="1">
    <citation type="journal article" date="2014" name="Proc. Natl. Acad. Sci. U.S.A.">
        <title>Extensive sampling of basidiomycete genomes demonstrates inadequacy of the white-rot/brown-rot paradigm for wood decay fungi.</title>
        <authorList>
            <person name="Riley R."/>
            <person name="Salamov A.A."/>
            <person name="Brown D.W."/>
            <person name="Nagy L.G."/>
            <person name="Floudas D."/>
            <person name="Held B.W."/>
            <person name="Levasseur A."/>
            <person name="Lombard V."/>
            <person name="Morin E."/>
            <person name="Otillar R."/>
            <person name="Lindquist E.A."/>
            <person name="Sun H."/>
            <person name="LaButti K.M."/>
            <person name="Schmutz J."/>
            <person name="Jabbour D."/>
            <person name="Luo H."/>
            <person name="Baker S.E."/>
            <person name="Pisabarro A.G."/>
            <person name="Walton J.D."/>
            <person name="Blanchette R.A."/>
            <person name="Henrissat B."/>
            <person name="Martin F."/>
            <person name="Cullen D."/>
            <person name="Hibbett D.S."/>
            <person name="Grigoriev I.V."/>
        </authorList>
    </citation>
    <scope>NUCLEOTIDE SEQUENCE [LARGE SCALE GENOMIC DNA]</scope>
    <source>
        <strain evidence="3">MUCL 33604</strain>
    </source>
</reference>
<name>A0A067PLF9_9AGAM</name>